<dbReference type="Gene3D" id="3.50.50.60">
    <property type="entry name" value="FAD/NAD(P)-binding domain"/>
    <property type="match status" value="1"/>
</dbReference>
<dbReference type="PANTHER" id="PTHR42923:SF46">
    <property type="entry name" value="AMINE OXIDASE"/>
    <property type="match status" value="1"/>
</dbReference>
<dbReference type="Gene3D" id="3.90.660.50">
    <property type="match status" value="1"/>
</dbReference>
<dbReference type="NCBIfam" id="NF005560">
    <property type="entry name" value="PRK07233.1"/>
    <property type="match status" value="1"/>
</dbReference>
<name>A0A9X0QHZ3_9BACT</name>
<accession>A0A9X0QHZ3</accession>
<dbReference type="PANTHER" id="PTHR42923">
    <property type="entry name" value="PROTOPORPHYRINOGEN OXIDASE"/>
    <property type="match status" value="1"/>
</dbReference>
<dbReference type="GO" id="GO:0016491">
    <property type="term" value="F:oxidoreductase activity"/>
    <property type="evidence" value="ECO:0007669"/>
    <property type="project" value="InterPro"/>
</dbReference>
<evidence type="ECO:0000313" key="3">
    <source>
        <dbReference type="Proteomes" id="UP000535182"/>
    </source>
</evidence>
<dbReference type="Pfam" id="PF01593">
    <property type="entry name" value="Amino_oxidase"/>
    <property type="match status" value="1"/>
</dbReference>
<evidence type="ECO:0000313" key="2">
    <source>
        <dbReference type="EMBL" id="MBB5330783.1"/>
    </source>
</evidence>
<keyword evidence="3" id="KW-1185">Reference proteome</keyword>
<gene>
    <name evidence="2" type="ORF">HDF14_004419</name>
</gene>
<dbReference type="SUPFAM" id="SSF51905">
    <property type="entry name" value="FAD/NAD(P)-binding domain"/>
    <property type="match status" value="1"/>
</dbReference>
<dbReference type="RefSeq" id="WP_183980522.1">
    <property type="nucleotide sequence ID" value="NZ_JACHEB010000011.1"/>
</dbReference>
<proteinExistence type="predicted"/>
<reference evidence="2 3" key="1">
    <citation type="submission" date="2020-08" db="EMBL/GenBank/DDBJ databases">
        <title>Genomic Encyclopedia of Type Strains, Phase IV (KMG-V): Genome sequencing to study the core and pangenomes of soil and plant-associated prokaryotes.</title>
        <authorList>
            <person name="Whitman W."/>
        </authorList>
    </citation>
    <scope>NUCLEOTIDE SEQUENCE [LARGE SCALE GENOMIC DNA]</scope>
    <source>
        <strain evidence="2 3">X5P2</strain>
    </source>
</reference>
<dbReference type="InterPro" id="IPR002937">
    <property type="entry name" value="Amino_oxidase"/>
</dbReference>
<comment type="caution">
    <text evidence="2">The sequence shown here is derived from an EMBL/GenBank/DDBJ whole genome shotgun (WGS) entry which is preliminary data.</text>
</comment>
<organism evidence="2 3">
    <name type="scientific">Tunturiibacter gelidiferens</name>
    <dbReference type="NCBI Taxonomy" id="3069689"/>
    <lineage>
        <taxon>Bacteria</taxon>
        <taxon>Pseudomonadati</taxon>
        <taxon>Acidobacteriota</taxon>
        <taxon>Terriglobia</taxon>
        <taxon>Terriglobales</taxon>
        <taxon>Acidobacteriaceae</taxon>
        <taxon>Tunturiibacter</taxon>
    </lineage>
</organism>
<dbReference type="AlphaFoldDB" id="A0A9X0QHZ3"/>
<sequence>MSRVVVIGAGAMGLAAAYRAVKLGHQVDLIEASPEPGGMAGHFDFDGISIERFYHFVCHNDLPTFALMKELGIGDKLVWQLTTMGFFSGNTLHQWGDPLALLRLPGVSLIDKLRYGLFAFVCTRRNRWPAIENESAKSWIIRWSGAANYDRFWKPLFAHKFYEYADNISAAWIWTRIRRVGRSRKSINKEELGYIEGGSITLINSLVAAIQSLGGRVHLSNPVQQITVEQGRVTGVQTTNGHYSADAVICTTPTPLVSAMVPELPQEWKDRYNAIHNIGVICVIFKLTRSVTSHFWVNVSEPDIDIPGVIEFSNLRKAGDHTILYVPFYMPVTNPKFSASDEELIAEAFACLQRINPKLTTRDIVATKVARLRHGQPICEPGFLAKIPPVQTPIAGLQIADTCFYYPEDRGIAESVRVGAAMAESITSGKPVHTAPAVV</sequence>
<dbReference type="Proteomes" id="UP000535182">
    <property type="component" value="Unassembled WGS sequence"/>
</dbReference>
<dbReference type="InterPro" id="IPR050464">
    <property type="entry name" value="Zeta_carotene_desat/Oxidored"/>
</dbReference>
<dbReference type="InterPro" id="IPR036188">
    <property type="entry name" value="FAD/NAD-bd_sf"/>
</dbReference>
<evidence type="ECO:0000259" key="1">
    <source>
        <dbReference type="Pfam" id="PF01593"/>
    </source>
</evidence>
<feature type="domain" description="Amine oxidase" evidence="1">
    <location>
        <begin position="13"/>
        <end position="357"/>
    </location>
</feature>
<protein>
    <submittedName>
        <fullName evidence="2">Protoporphyrinogen oxidase</fullName>
    </submittedName>
</protein>
<dbReference type="EMBL" id="JACHEB010000011">
    <property type="protein sequence ID" value="MBB5330783.1"/>
    <property type="molecule type" value="Genomic_DNA"/>
</dbReference>
<dbReference type="PRINTS" id="PR00419">
    <property type="entry name" value="ADXRDTASE"/>
</dbReference>